<dbReference type="EMBL" id="JARGYC010000051">
    <property type="protein sequence ID" value="MDF0602455.1"/>
    <property type="molecule type" value="Genomic_DNA"/>
</dbReference>
<dbReference type="Gene3D" id="3.40.50.1110">
    <property type="entry name" value="SGNH hydrolase"/>
    <property type="match status" value="1"/>
</dbReference>
<dbReference type="InterPro" id="IPR051532">
    <property type="entry name" value="Ester_Hydrolysis_Enzymes"/>
</dbReference>
<dbReference type="AlphaFoldDB" id="A0AAE3TB97"/>
<dbReference type="GO" id="GO:0016788">
    <property type="term" value="F:hydrolase activity, acting on ester bonds"/>
    <property type="evidence" value="ECO:0007669"/>
    <property type="project" value="UniProtKB-ARBA"/>
</dbReference>
<name>A0AAE3TB97_9RHOB</name>
<sequence length="215" mass="22440">MTDRTILCFGDSNTHGTRALATLDSQGRFPRAERWPQVMAAELRDGWEVIAEGHPGRTTVFDDPVEGSHKNGLTVLPALLETHRPLDLVIVMLGTNDTKTRFSAPAFDIAKGLERIAATIRLSGSGPDRGAPGVLLAAPVPVVETGVLAPMFAGAAEKSRALAPLLRDVAGRLGTGFVDLGGVAEVDPVDGVHLTAEGQAAIGRAMAGAVQAMFS</sequence>
<gene>
    <name evidence="2" type="ORF">P1J78_17085</name>
</gene>
<dbReference type="InterPro" id="IPR036514">
    <property type="entry name" value="SGNH_hydro_sf"/>
</dbReference>
<accession>A0AAE3TB97</accession>
<protein>
    <submittedName>
        <fullName evidence="2">SGNH/GDSL hydrolase family protein</fullName>
    </submittedName>
</protein>
<reference evidence="2" key="1">
    <citation type="submission" date="2023-03" db="EMBL/GenBank/DDBJ databases">
        <title>Multiphase analysis and comparison of six strains from genera Psychromarinibacter, Lutimaribacter, and Maritimibacter, including a novel species: Psychromarinibacter sediminicola sp. nov.</title>
        <authorList>
            <person name="Wang Y.-H."/>
            <person name="Ye M.-Q."/>
            <person name="Du Z.-J."/>
        </authorList>
    </citation>
    <scope>NUCLEOTIDE SEQUENCE</scope>
    <source>
        <strain evidence="2">C21-152</strain>
    </source>
</reference>
<evidence type="ECO:0000313" key="2">
    <source>
        <dbReference type="EMBL" id="MDF0602455.1"/>
    </source>
</evidence>
<evidence type="ECO:0000259" key="1">
    <source>
        <dbReference type="Pfam" id="PF13472"/>
    </source>
</evidence>
<evidence type="ECO:0000313" key="3">
    <source>
        <dbReference type="Proteomes" id="UP001220964"/>
    </source>
</evidence>
<feature type="domain" description="SGNH hydrolase-type esterase" evidence="1">
    <location>
        <begin position="8"/>
        <end position="201"/>
    </location>
</feature>
<keyword evidence="2" id="KW-0378">Hydrolase</keyword>
<dbReference type="CDD" id="cd01839">
    <property type="entry name" value="SGNH_arylesterase_like"/>
    <property type="match status" value="1"/>
</dbReference>
<dbReference type="Pfam" id="PF13472">
    <property type="entry name" value="Lipase_GDSL_2"/>
    <property type="match status" value="1"/>
</dbReference>
<dbReference type="SUPFAM" id="SSF52266">
    <property type="entry name" value="SGNH hydrolase"/>
    <property type="match status" value="1"/>
</dbReference>
<dbReference type="InterPro" id="IPR013830">
    <property type="entry name" value="SGNH_hydro"/>
</dbReference>
<dbReference type="Proteomes" id="UP001220964">
    <property type="component" value="Unassembled WGS sequence"/>
</dbReference>
<comment type="caution">
    <text evidence="2">The sequence shown here is derived from an EMBL/GenBank/DDBJ whole genome shotgun (WGS) entry which is preliminary data.</text>
</comment>
<dbReference type="PANTHER" id="PTHR30383:SF29">
    <property type="entry name" value="SGNH HYDROLASE-TYPE ESTERASE DOMAIN-CONTAINING PROTEIN"/>
    <property type="match status" value="1"/>
</dbReference>
<keyword evidence="3" id="KW-1185">Reference proteome</keyword>
<organism evidence="2 3">
    <name type="scientific">Psychromarinibacter sediminicola</name>
    <dbReference type="NCBI Taxonomy" id="3033385"/>
    <lineage>
        <taxon>Bacteria</taxon>
        <taxon>Pseudomonadati</taxon>
        <taxon>Pseudomonadota</taxon>
        <taxon>Alphaproteobacteria</taxon>
        <taxon>Rhodobacterales</taxon>
        <taxon>Paracoccaceae</taxon>
        <taxon>Psychromarinibacter</taxon>
    </lineage>
</organism>
<dbReference type="PANTHER" id="PTHR30383">
    <property type="entry name" value="THIOESTERASE 1/PROTEASE 1/LYSOPHOSPHOLIPASE L1"/>
    <property type="match status" value="1"/>
</dbReference>
<proteinExistence type="predicted"/>